<proteinExistence type="predicted"/>
<dbReference type="PROSITE" id="PS01124">
    <property type="entry name" value="HTH_ARAC_FAMILY_2"/>
    <property type="match status" value="1"/>
</dbReference>
<protein>
    <submittedName>
        <fullName evidence="4">AraC-like DNA-binding protein</fullName>
    </submittedName>
</protein>
<feature type="domain" description="HTH araC/xylS-type" evidence="3">
    <location>
        <begin position="198"/>
        <end position="296"/>
    </location>
</feature>
<evidence type="ECO:0000256" key="1">
    <source>
        <dbReference type="ARBA" id="ARBA00023015"/>
    </source>
</evidence>
<gene>
    <name evidence="4" type="ORF">HNQ50_000475</name>
</gene>
<accession>A0A840R8V4</accession>
<evidence type="ECO:0000313" key="4">
    <source>
        <dbReference type="EMBL" id="MBB5189765.1"/>
    </source>
</evidence>
<sequence>MTASALPVNQRLSDLILQLQPEYGISETSLPGVVLMRVNQNTPRVPVFYEPGIFVIAQGRKVGYLGEHCWQYDALNYLVMSVPLPFECETQIHGTEPFLGVRIPVDVGLLRELMLQMETLPENPLSDANPDIPMASAPLDATLDDAIIRLMRCLHHPLESHVLGPHLIREIVFRALQGSQGSALRAVAGRQGNFSRMARALRRMHTEYASTLDIDTLAQEANMSVSAFHHNFKAMTFTSPLQYLKRVRLHKAFLLMVQDGLNVSAAANRVGYESPSQFSREFKRCFGRSPVEEVGAALAQ</sequence>
<dbReference type="InterPro" id="IPR018060">
    <property type="entry name" value="HTH_AraC"/>
</dbReference>
<keyword evidence="1" id="KW-0805">Transcription regulation</keyword>
<dbReference type="RefSeq" id="WP_184097135.1">
    <property type="nucleotide sequence ID" value="NZ_JACHHN010000001.1"/>
</dbReference>
<dbReference type="Pfam" id="PF06719">
    <property type="entry name" value="AraC_N"/>
    <property type="match status" value="1"/>
</dbReference>
<evidence type="ECO:0000259" key="3">
    <source>
        <dbReference type="PROSITE" id="PS01124"/>
    </source>
</evidence>
<dbReference type="EMBL" id="JACHHN010000001">
    <property type="protein sequence ID" value="MBB5189765.1"/>
    <property type="molecule type" value="Genomic_DNA"/>
</dbReference>
<keyword evidence="4" id="KW-0238">DNA-binding</keyword>
<dbReference type="PANTHER" id="PTHR43436">
    <property type="entry name" value="ARAC-FAMILY TRANSCRIPTIONAL REGULATOR"/>
    <property type="match status" value="1"/>
</dbReference>
<dbReference type="GO" id="GO:0003700">
    <property type="term" value="F:DNA-binding transcription factor activity"/>
    <property type="evidence" value="ECO:0007669"/>
    <property type="project" value="InterPro"/>
</dbReference>
<keyword evidence="2" id="KW-0804">Transcription</keyword>
<comment type="caution">
    <text evidence="4">The sequence shown here is derived from an EMBL/GenBank/DDBJ whole genome shotgun (WGS) entry which is preliminary data.</text>
</comment>
<dbReference type="InterPro" id="IPR009057">
    <property type="entry name" value="Homeodomain-like_sf"/>
</dbReference>
<dbReference type="PANTHER" id="PTHR43436:SF2">
    <property type="entry name" value="ARAC_XYLS FAMILY TRANSCRIPTIONAL REGULATOR"/>
    <property type="match status" value="1"/>
</dbReference>
<evidence type="ECO:0000256" key="2">
    <source>
        <dbReference type="ARBA" id="ARBA00023163"/>
    </source>
</evidence>
<dbReference type="GO" id="GO:0043565">
    <property type="term" value="F:sequence-specific DNA binding"/>
    <property type="evidence" value="ECO:0007669"/>
    <property type="project" value="InterPro"/>
</dbReference>
<dbReference type="SMART" id="SM00342">
    <property type="entry name" value="HTH_ARAC"/>
    <property type="match status" value="1"/>
</dbReference>
<keyword evidence="5" id="KW-1185">Reference proteome</keyword>
<reference evidence="4 5" key="1">
    <citation type="submission" date="2020-08" db="EMBL/GenBank/DDBJ databases">
        <title>Genomic Encyclopedia of Type Strains, Phase IV (KMG-IV): sequencing the most valuable type-strain genomes for metagenomic binning, comparative biology and taxonomic classification.</title>
        <authorList>
            <person name="Goeker M."/>
        </authorList>
    </citation>
    <scope>NUCLEOTIDE SEQUENCE [LARGE SCALE GENOMIC DNA]</scope>
    <source>
        <strain evidence="4 5">DSM 18233</strain>
    </source>
</reference>
<dbReference type="AlphaFoldDB" id="A0A840R8V4"/>
<dbReference type="Pfam" id="PF12833">
    <property type="entry name" value="HTH_18"/>
    <property type="match status" value="1"/>
</dbReference>
<dbReference type="Proteomes" id="UP000543030">
    <property type="component" value="Unassembled WGS sequence"/>
</dbReference>
<name>A0A840R8V4_9NEIS</name>
<dbReference type="Gene3D" id="1.10.10.60">
    <property type="entry name" value="Homeodomain-like"/>
    <property type="match status" value="2"/>
</dbReference>
<dbReference type="SUPFAM" id="SSF46689">
    <property type="entry name" value="Homeodomain-like"/>
    <property type="match status" value="2"/>
</dbReference>
<organism evidence="4 5">
    <name type="scientific">Silvimonas terrae</name>
    <dbReference type="NCBI Taxonomy" id="300266"/>
    <lineage>
        <taxon>Bacteria</taxon>
        <taxon>Pseudomonadati</taxon>
        <taxon>Pseudomonadota</taxon>
        <taxon>Betaproteobacteria</taxon>
        <taxon>Neisseriales</taxon>
        <taxon>Chitinibacteraceae</taxon>
        <taxon>Silvimonas</taxon>
    </lineage>
</organism>
<dbReference type="InterPro" id="IPR009594">
    <property type="entry name" value="Tscrpt_reg_HTH_AraC_N"/>
</dbReference>
<evidence type="ECO:0000313" key="5">
    <source>
        <dbReference type="Proteomes" id="UP000543030"/>
    </source>
</evidence>